<evidence type="ECO:0000259" key="1">
    <source>
        <dbReference type="Pfam" id="PF01656"/>
    </source>
</evidence>
<dbReference type="InterPro" id="IPR027417">
    <property type="entry name" value="P-loop_NTPase"/>
</dbReference>
<sequence length="222" mass="23998">MNTLVFASISQKGGVGKSTIARLLATVYAGAGWEIKVADLNLTQKTIINWLADRLQAGVQPEIAAEPFGSVKKALKQASHYDAMIFDGAPDSHQSTLEIAKAADVIFVPSGVTKDDLVPQVLLANELVDVHKIKRDRIMFVLNKALDSQVSVDEARGFIERAVYTCAKTALPARTGYQRAQNAGRSVIETEFPTLNQTADALAQEMVNFIETRAGLKEAVNG</sequence>
<protein>
    <submittedName>
        <fullName evidence="2">ParA family protein</fullName>
    </submittedName>
</protein>
<organism evidence="2 3">
    <name type="scientific">Roseospira marina</name>
    <dbReference type="NCBI Taxonomy" id="140057"/>
    <lineage>
        <taxon>Bacteria</taxon>
        <taxon>Pseudomonadati</taxon>
        <taxon>Pseudomonadota</taxon>
        <taxon>Alphaproteobacteria</taxon>
        <taxon>Rhodospirillales</taxon>
        <taxon>Rhodospirillaceae</taxon>
        <taxon>Roseospira</taxon>
    </lineage>
</organism>
<dbReference type="PANTHER" id="PTHR13696">
    <property type="entry name" value="P-LOOP CONTAINING NUCLEOSIDE TRIPHOSPHATE HYDROLASE"/>
    <property type="match status" value="1"/>
</dbReference>
<gene>
    <name evidence="2" type="ORF">F1188_16240</name>
</gene>
<dbReference type="Gene3D" id="3.40.50.300">
    <property type="entry name" value="P-loop containing nucleotide triphosphate hydrolases"/>
    <property type="match status" value="1"/>
</dbReference>
<evidence type="ECO:0000313" key="2">
    <source>
        <dbReference type="EMBL" id="KAA5604409.1"/>
    </source>
</evidence>
<comment type="caution">
    <text evidence="2">The sequence shown here is derived from an EMBL/GenBank/DDBJ whole genome shotgun (WGS) entry which is preliminary data.</text>
</comment>
<proteinExistence type="predicted"/>
<dbReference type="PIRSF" id="PIRSF009320">
    <property type="entry name" value="Nuc_binding_HP_1000"/>
    <property type="match status" value="1"/>
</dbReference>
<dbReference type="PANTHER" id="PTHR13696:SF52">
    <property type="entry name" value="PARA FAMILY PROTEIN CT_582"/>
    <property type="match status" value="1"/>
</dbReference>
<dbReference type="Pfam" id="PF01656">
    <property type="entry name" value="CbiA"/>
    <property type="match status" value="1"/>
</dbReference>
<dbReference type="SUPFAM" id="SSF52540">
    <property type="entry name" value="P-loop containing nucleoside triphosphate hydrolases"/>
    <property type="match status" value="1"/>
</dbReference>
<dbReference type="Proteomes" id="UP000324065">
    <property type="component" value="Unassembled WGS sequence"/>
</dbReference>
<dbReference type="InterPro" id="IPR002586">
    <property type="entry name" value="CobQ/CobB/MinD/ParA_Nub-bd_dom"/>
</dbReference>
<dbReference type="InterPro" id="IPR050678">
    <property type="entry name" value="DNA_Partitioning_ATPase"/>
</dbReference>
<dbReference type="OrthoDB" id="9804460at2"/>
<dbReference type="CDD" id="cd02042">
    <property type="entry name" value="ParAB_family"/>
    <property type="match status" value="1"/>
</dbReference>
<evidence type="ECO:0000313" key="3">
    <source>
        <dbReference type="Proteomes" id="UP000324065"/>
    </source>
</evidence>
<name>A0A5M6I9L8_9PROT</name>
<accession>A0A5M6I9L8</accession>
<dbReference type="EMBL" id="VWPJ01000018">
    <property type="protein sequence ID" value="KAA5604409.1"/>
    <property type="molecule type" value="Genomic_DNA"/>
</dbReference>
<reference evidence="2 3" key="1">
    <citation type="submission" date="2019-09" db="EMBL/GenBank/DDBJ databases">
        <title>Genome sequence of Roseospira marina, one of the more divergent members of the non-sulfur purple photosynthetic bacterial family, the Rhodospirillaceae.</title>
        <authorList>
            <person name="Meyer T."/>
            <person name="Kyndt J."/>
        </authorList>
    </citation>
    <scope>NUCLEOTIDE SEQUENCE [LARGE SCALE GENOMIC DNA]</scope>
    <source>
        <strain evidence="2 3">DSM 15113</strain>
    </source>
</reference>
<keyword evidence="3" id="KW-1185">Reference proteome</keyword>
<dbReference type="AlphaFoldDB" id="A0A5M6I9L8"/>
<feature type="domain" description="CobQ/CobB/MinD/ParA nucleotide binding" evidence="1">
    <location>
        <begin position="8"/>
        <end position="145"/>
    </location>
</feature>
<dbReference type="RefSeq" id="WP_150063500.1">
    <property type="nucleotide sequence ID" value="NZ_JACHII010000014.1"/>
</dbReference>